<evidence type="ECO:0000256" key="2">
    <source>
        <dbReference type="SAM" id="Phobius"/>
    </source>
</evidence>
<reference evidence="3 4" key="1">
    <citation type="submission" date="2021-03" db="EMBL/GenBank/DDBJ databases">
        <title>Sequencing the genomes of 1000 actinobacteria strains.</title>
        <authorList>
            <person name="Klenk H.-P."/>
        </authorList>
    </citation>
    <scope>NUCLEOTIDE SEQUENCE [LARGE SCALE GENOMIC DNA]</scope>
    <source>
        <strain evidence="3 4">DSM 16005</strain>
    </source>
</reference>
<accession>A0ABS4YYP5</accession>
<feature type="transmembrane region" description="Helical" evidence="2">
    <location>
        <begin position="37"/>
        <end position="61"/>
    </location>
</feature>
<name>A0ABS4YYP5_9MICC</name>
<protein>
    <submittedName>
        <fullName evidence="3">Lysylphosphatidylglycerol synthetase-like protein (DUF2156 family)</fullName>
    </submittedName>
</protein>
<dbReference type="RefSeq" id="WP_209681525.1">
    <property type="nucleotide sequence ID" value="NZ_JAGIOI010000001.1"/>
</dbReference>
<sequence>MDNNPPSYSPAPGPESGQPAGTKSPEAPQQIGWAAKLLLAAAVLQFAATIFSVLNIASAGYRAQVRAEIATLGLGGDIESLIDGSIVFATITAIALGIISILLYILIARYITLGATWARLVAGILAIMSLYQLTVLVMPGGIATVLQVLLGIAAVVLCYIKPGSTYFREMQIHKLRLKGKTN</sequence>
<keyword evidence="2" id="KW-0812">Transmembrane</keyword>
<dbReference type="Proteomes" id="UP000711614">
    <property type="component" value="Unassembled WGS sequence"/>
</dbReference>
<evidence type="ECO:0000313" key="4">
    <source>
        <dbReference type="Proteomes" id="UP000711614"/>
    </source>
</evidence>
<feature type="transmembrane region" description="Helical" evidence="2">
    <location>
        <begin position="117"/>
        <end position="134"/>
    </location>
</feature>
<dbReference type="EMBL" id="JAGIOI010000001">
    <property type="protein sequence ID" value="MBP2413920.1"/>
    <property type="molecule type" value="Genomic_DNA"/>
</dbReference>
<comment type="caution">
    <text evidence="3">The sequence shown here is derived from an EMBL/GenBank/DDBJ whole genome shotgun (WGS) entry which is preliminary data.</text>
</comment>
<feature type="transmembrane region" description="Helical" evidence="2">
    <location>
        <begin position="81"/>
        <end position="105"/>
    </location>
</feature>
<keyword evidence="2" id="KW-1133">Transmembrane helix</keyword>
<keyword evidence="2" id="KW-0472">Membrane</keyword>
<keyword evidence="4" id="KW-1185">Reference proteome</keyword>
<feature type="transmembrane region" description="Helical" evidence="2">
    <location>
        <begin position="140"/>
        <end position="160"/>
    </location>
</feature>
<feature type="region of interest" description="Disordered" evidence="1">
    <location>
        <begin position="1"/>
        <end position="27"/>
    </location>
</feature>
<proteinExistence type="predicted"/>
<evidence type="ECO:0000313" key="3">
    <source>
        <dbReference type="EMBL" id="MBP2413920.1"/>
    </source>
</evidence>
<evidence type="ECO:0000256" key="1">
    <source>
        <dbReference type="SAM" id="MobiDB-lite"/>
    </source>
</evidence>
<gene>
    <name evidence="3" type="ORF">JOF48_002719</name>
</gene>
<organism evidence="3 4">
    <name type="scientific">Arthrobacter stackebrandtii</name>
    <dbReference type="NCBI Taxonomy" id="272161"/>
    <lineage>
        <taxon>Bacteria</taxon>
        <taxon>Bacillati</taxon>
        <taxon>Actinomycetota</taxon>
        <taxon>Actinomycetes</taxon>
        <taxon>Micrococcales</taxon>
        <taxon>Micrococcaceae</taxon>
        <taxon>Arthrobacter</taxon>
    </lineage>
</organism>